<name>A0A8J4CGG9_9CHLO</name>
<dbReference type="AlphaFoldDB" id="A0A8J4CGG9"/>
<evidence type="ECO:0000259" key="2">
    <source>
        <dbReference type="Pfam" id="PF24557"/>
    </source>
</evidence>
<dbReference type="Proteomes" id="UP000747110">
    <property type="component" value="Unassembled WGS sequence"/>
</dbReference>
<dbReference type="OrthoDB" id="10498380at2759"/>
<feature type="domain" description="DExH14 plug" evidence="2">
    <location>
        <begin position="101"/>
        <end position="194"/>
    </location>
</feature>
<feature type="compositionally biased region" description="Basic and acidic residues" evidence="1">
    <location>
        <begin position="319"/>
        <end position="328"/>
    </location>
</feature>
<reference evidence="3" key="1">
    <citation type="journal article" date="2021" name="Proc. Natl. Acad. Sci. U.S.A.">
        <title>Three genomes in the algal genus Volvox reveal the fate of a haploid sex-determining region after a transition to homothallism.</title>
        <authorList>
            <person name="Yamamoto K."/>
            <person name="Hamaji T."/>
            <person name="Kawai-Toyooka H."/>
            <person name="Matsuzaki R."/>
            <person name="Takahashi F."/>
            <person name="Nishimura Y."/>
            <person name="Kawachi M."/>
            <person name="Noguchi H."/>
            <person name="Minakuchi Y."/>
            <person name="Umen J.G."/>
            <person name="Toyoda A."/>
            <person name="Nozaki H."/>
        </authorList>
    </citation>
    <scope>NUCLEOTIDE SEQUENCE</scope>
    <source>
        <strain evidence="3">NIES-3786</strain>
    </source>
</reference>
<feature type="non-terminal residue" evidence="3">
    <location>
        <position position="328"/>
    </location>
</feature>
<sequence>MGKGQALTVTEDGQVPRLTTLLRVLVADQAGPAAAPYHRLDVSALTVARGSVLEERHRRVAGGVGAGGKVATTAVSSSARRSGAAAEGSLLAVIFGGSGIWEKAPRAARDEYDKFLTAVSSAVEGEHSSTDLRELAGVVWRAWAGREPPDTSRGRSIQQAMKPHREALVAILGPVVRDAALPALWESVTALQGWKAKLAAQSPTRQEPPQQPGKVAAAAAAGGGRSPLEQRAEFGADLEFHFSDTAMSVDQALDLICGSVAGGRGGGTGYVPYGAYSSEPSPAELRQMMAAVTGVSGDSGGDGATPYTLYDDDDDDGETLDRKKLRDV</sequence>
<comment type="caution">
    <text evidence="3">The sequence shown here is derived from an EMBL/GenBank/DDBJ whole genome shotgun (WGS) entry which is preliminary data.</text>
</comment>
<evidence type="ECO:0000313" key="3">
    <source>
        <dbReference type="EMBL" id="GIL81338.1"/>
    </source>
</evidence>
<dbReference type="InterPro" id="IPR056379">
    <property type="entry name" value="DExH14_plug"/>
</dbReference>
<dbReference type="EMBL" id="BNCP01000021">
    <property type="protein sequence ID" value="GIL81338.1"/>
    <property type="molecule type" value="Genomic_DNA"/>
</dbReference>
<organism evidence="3 4">
    <name type="scientific">Volvox reticuliferus</name>
    <dbReference type="NCBI Taxonomy" id="1737510"/>
    <lineage>
        <taxon>Eukaryota</taxon>
        <taxon>Viridiplantae</taxon>
        <taxon>Chlorophyta</taxon>
        <taxon>core chlorophytes</taxon>
        <taxon>Chlorophyceae</taxon>
        <taxon>CS clade</taxon>
        <taxon>Chlamydomonadales</taxon>
        <taxon>Volvocaceae</taxon>
        <taxon>Volvox</taxon>
    </lineage>
</organism>
<protein>
    <recommendedName>
        <fullName evidence="2">DExH14 plug domain-containing protein</fullName>
    </recommendedName>
</protein>
<evidence type="ECO:0000313" key="4">
    <source>
        <dbReference type="Proteomes" id="UP000747110"/>
    </source>
</evidence>
<gene>
    <name evidence="3" type="ORF">Vretifemale_10407</name>
</gene>
<dbReference type="Pfam" id="PF24557">
    <property type="entry name" value="DExH14_plug"/>
    <property type="match status" value="1"/>
</dbReference>
<feature type="region of interest" description="Disordered" evidence="1">
    <location>
        <begin position="199"/>
        <end position="226"/>
    </location>
</feature>
<evidence type="ECO:0000256" key="1">
    <source>
        <dbReference type="SAM" id="MobiDB-lite"/>
    </source>
</evidence>
<accession>A0A8J4CGG9</accession>
<feature type="region of interest" description="Disordered" evidence="1">
    <location>
        <begin position="294"/>
        <end position="328"/>
    </location>
</feature>
<keyword evidence="4" id="KW-1185">Reference proteome</keyword>
<proteinExistence type="predicted"/>